<evidence type="ECO:0000256" key="3">
    <source>
        <dbReference type="ARBA" id="ARBA00022741"/>
    </source>
</evidence>
<evidence type="ECO:0000313" key="12">
    <source>
        <dbReference type="Proteomes" id="UP000838686"/>
    </source>
</evidence>
<dbReference type="NCBIfam" id="NF000756">
    <property type="entry name" value="PRK00047.1"/>
    <property type="match status" value="1"/>
</dbReference>
<dbReference type="PANTHER" id="PTHR10196">
    <property type="entry name" value="SUGAR KINASE"/>
    <property type="match status" value="1"/>
</dbReference>
<organism evidence="11 12">
    <name type="scientific">Paenibacillus plantiphilus</name>
    <dbReference type="NCBI Taxonomy" id="2905650"/>
    <lineage>
        <taxon>Bacteria</taxon>
        <taxon>Bacillati</taxon>
        <taxon>Bacillota</taxon>
        <taxon>Bacilli</taxon>
        <taxon>Bacillales</taxon>
        <taxon>Paenibacillaceae</taxon>
        <taxon>Paenibacillus</taxon>
    </lineage>
</organism>
<evidence type="ECO:0000256" key="4">
    <source>
        <dbReference type="ARBA" id="ARBA00022777"/>
    </source>
</evidence>
<dbReference type="GO" id="GO:0004370">
    <property type="term" value="F:glycerol kinase activity"/>
    <property type="evidence" value="ECO:0007669"/>
    <property type="project" value="UniProtKB-EC"/>
</dbReference>
<protein>
    <recommendedName>
        <fullName evidence="7">Glycerol kinase</fullName>
        <ecNumber evidence="7">2.7.1.30</ecNumber>
    </recommendedName>
    <alternativeName>
        <fullName evidence="7">ATP:glycerol 3-phosphotransferase</fullName>
    </alternativeName>
    <alternativeName>
        <fullName evidence="7">Glycerokinase</fullName>
        <shortName evidence="7">GK</shortName>
    </alternativeName>
</protein>
<keyword evidence="3 7" id="KW-0547">Nucleotide-binding</keyword>
<dbReference type="NCBIfam" id="TIGR01311">
    <property type="entry name" value="glycerol_kin"/>
    <property type="match status" value="1"/>
</dbReference>
<comment type="PTM">
    <text evidence="7">The phosphoenolpyruvate-dependent sugar phosphotransferase system (PTS), including enzyme I, and histidine-containing protein (HPr) are required for the phosphorylation, which leads to the activation of the enzyme.</text>
</comment>
<dbReference type="InterPro" id="IPR043129">
    <property type="entry name" value="ATPase_NBD"/>
</dbReference>
<keyword evidence="12" id="KW-1185">Reference proteome</keyword>
<comment type="caution">
    <text evidence="11">The sequence shown here is derived from an EMBL/GenBank/DDBJ whole genome shotgun (WGS) entry which is preliminary data.</text>
</comment>
<feature type="binding site" evidence="7">
    <location>
        <position position="271"/>
    </location>
    <ligand>
        <name>glycerol</name>
        <dbReference type="ChEBI" id="CHEBI:17754"/>
    </ligand>
</feature>
<dbReference type="Pfam" id="PF02782">
    <property type="entry name" value="FGGY_C"/>
    <property type="match status" value="1"/>
</dbReference>
<sequence length="519" mass="56595">MPLQRFQSMISRAWEHEMSRNVRGEAAVEQYILALDEGTTSCRAILVDGRGKTAAAAQQEFSQYFPQAGWVEHDADEIWRVQLQVMREAAAQIDGNGIAAIGITNQRETVVVWDAITGEPLHRAIVWQCRRTSAFCEQLKAEGWEAEVRSRTGLLLDPYFSGTKLKWLLDEVPGLRGKGERGEALFGTVDSWLIWKLTEGAVHATDVSNASRTMLFNIHSLEWDAHILSKLNIPEAMLPEVKPSTGIYGYTRLLHDDGSIEVPIAGVAGDQQAALFGQGCFDPGMAKNTYGTGCFLLKNTGSKPVQSEKGLLATIAWKHGDETTYALEGSVFTAGAVVQWLRDGLGLIANAAESQTIAASVADTQGVYFVPAFTGLGTPYWKPDARGMITGLTRGITSAHIVRAALESIAYQTADVLRAMSAESGIGLRELRIDGGAVVNDLLVQFQADLLGVTVIRPKTLETTALGAAFLAGLGIGFWSSLDELRALWELDATFTPQRDEEWRQSVYSGWLQAVGYQV</sequence>
<feature type="binding site" evidence="7">
    <location>
        <position position="270"/>
    </location>
    <ligand>
        <name>glycerol</name>
        <dbReference type="ChEBI" id="CHEBI:17754"/>
    </ligand>
</feature>
<dbReference type="Proteomes" id="UP000838686">
    <property type="component" value="Unassembled WGS sequence"/>
</dbReference>
<comment type="catalytic activity">
    <reaction evidence="7">
        <text>glycerol + ATP = sn-glycerol 3-phosphate + ADP + H(+)</text>
        <dbReference type="Rhea" id="RHEA:21644"/>
        <dbReference type="ChEBI" id="CHEBI:15378"/>
        <dbReference type="ChEBI" id="CHEBI:17754"/>
        <dbReference type="ChEBI" id="CHEBI:30616"/>
        <dbReference type="ChEBI" id="CHEBI:57597"/>
        <dbReference type="ChEBI" id="CHEBI:456216"/>
        <dbReference type="EC" id="2.7.1.30"/>
    </reaction>
</comment>
<dbReference type="Gene3D" id="3.30.420.40">
    <property type="match status" value="2"/>
</dbReference>
<feature type="binding site" evidence="7">
    <location>
        <position position="108"/>
    </location>
    <ligand>
        <name>glycerol</name>
        <dbReference type="ChEBI" id="CHEBI:17754"/>
    </ligand>
</feature>
<feature type="domain" description="Carbohydrate kinase FGGY N-terminal" evidence="9">
    <location>
        <begin position="31"/>
        <end position="277"/>
    </location>
</feature>
<evidence type="ECO:0000313" key="11">
    <source>
        <dbReference type="EMBL" id="CAH1208200.1"/>
    </source>
</evidence>
<feature type="binding site" evidence="7">
    <location>
        <position position="108"/>
    </location>
    <ligand>
        <name>sn-glycerol 3-phosphate</name>
        <dbReference type="ChEBI" id="CHEBI:57597"/>
    </ligand>
</feature>
<evidence type="ECO:0000259" key="9">
    <source>
        <dbReference type="Pfam" id="PF00370"/>
    </source>
</evidence>
<feature type="binding site" evidence="7">
    <location>
        <position position="440"/>
    </location>
    <ligand>
        <name>ADP</name>
        <dbReference type="ChEBI" id="CHEBI:456216"/>
    </ligand>
</feature>
<evidence type="ECO:0000256" key="2">
    <source>
        <dbReference type="ARBA" id="ARBA00022679"/>
    </source>
</evidence>
<dbReference type="PROSITE" id="PS00445">
    <property type="entry name" value="FGGY_KINASES_2"/>
    <property type="match status" value="1"/>
</dbReference>
<feature type="binding site" evidence="7">
    <location>
        <position position="40"/>
    </location>
    <ligand>
        <name>ATP</name>
        <dbReference type="ChEBI" id="CHEBI:30616"/>
    </ligand>
</feature>
<feature type="binding site" evidence="7">
    <location>
        <position position="39"/>
    </location>
    <ligand>
        <name>ADP</name>
        <dbReference type="ChEBI" id="CHEBI:456216"/>
    </ligand>
</feature>
<dbReference type="Pfam" id="PF00370">
    <property type="entry name" value="FGGY_N"/>
    <property type="match status" value="1"/>
</dbReference>
<feature type="binding site" evidence="7">
    <location>
        <position position="436"/>
    </location>
    <ligand>
        <name>ATP</name>
        <dbReference type="ChEBI" id="CHEBI:30616"/>
    </ligand>
</feature>
<feature type="binding site" evidence="7">
    <location>
        <position position="436"/>
    </location>
    <ligand>
        <name>ADP</name>
        <dbReference type="ChEBI" id="CHEBI:456216"/>
    </ligand>
</feature>
<keyword evidence="2 7" id="KW-0808">Transferase</keyword>
<comment type="similarity">
    <text evidence="1 7 8">Belongs to the FGGY kinase family.</text>
</comment>
<feature type="binding site" evidence="7">
    <location>
        <position position="39"/>
    </location>
    <ligand>
        <name>ATP</name>
        <dbReference type="ChEBI" id="CHEBI:30616"/>
    </ligand>
</feature>
<feature type="binding site" evidence="7">
    <location>
        <position position="270"/>
    </location>
    <ligand>
        <name>sn-glycerol 3-phosphate</name>
        <dbReference type="ChEBI" id="CHEBI:57597"/>
    </ligand>
</feature>
<dbReference type="InterPro" id="IPR018484">
    <property type="entry name" value="FGGY_N"/>
</dbReference>
<dbReference type="CDD" id="cd07786">
    <property type="entry name" value="FGGY_EcGK_like"/>
    <property type="match status" value="1"/>
</dbReference>
<dbReference type="InterPro" id="IPR005999">
    <property type="entry name" value="Glycerol_kin"/>
</dbReference>
<feature type="modified residue" description="Phosphohistidine; by HPr" evidence="7">
    <location>
        <position position="255"/>
    </location>
</feature>
<dbReference type="EC" id="2.7.1.30" evidence="7"/>
<feature type="binding site" evidence="7">
    <location>
        <position position="43"/>
    </location>
    <ligand>
        <name>ADP</name>
        <dbReference type="ChEBI" id="CHEBI:456216"/>
    </ligand>
</feature>
<dbReference type="PIRSF" id="PIRSF000538">
    <property type="entry name" value="GlpK"/>
    <property type="match status" value="1"/>
</dbReference>
<dbReference type="SUPFAM" id="SSF53067">
    <property type="entry name" value="Actin-like ATPase domain"/>
    <property type="match status" value="2"/>
</dbReference>
<feature type="binding site" evidence="7">
    <location>
        <position position="159"/>
    </location>
    <ligand>
        <name>glycerol</name>
        <dbReference type="ChEBI" id="CHEBI:17754"/>
    </ligand>
</feature>
<dbReference type="HAMAP" id="MF_00186">
    <property type="entry name" value="Glycerol_kin"/>
    <property type="match status" value="1"/>
</dbReference>
<comment type="function">
    <text evidence="7">Key enzyme in the regulation of glycerol uptake and metabolism. Catalyzes the phosphorylation of glycerol to yield sn-glycerol 3-phosphate.</text>
</comment>
<dbReference type="InterPro" id="IPR018485">
    <property type="entry name" value="FGGY_C"/>
</dbReference>
<dbReference type="InterPro" id="IPR000577">
    <property type="entry name" value="Carb_kinase_FGGY"/>
</dbReference>
<proteinExistence type="inferred from homology"/>
<name>A0ABM9CAA0_9BACL</name>
<keyword evidence="4 7" id="KW-0418">Kinase</keyword>
<keyword evidence="5 7" id="KW-0319">Glycerol metabolism</keyword>
<feature type="binding site" evidence="7">
    <location>
        <position position="292"/>
    </location>
    <ligand>
        <name>ATP</name>
        <dbReference type="ChEBI" id="CHEBI:30616"/>
    </ligand>
</feature>
<evidence type="ECO:0000256" key="7">
    <source>
        <dbReference type="HAMAP-Rule" id="MF_00186"/>
    </source>
</evidence>
<feature type="domain" description="Carbohydrate kinase FGGY C-terminal" evidence="10">
    <location>
        <begin position="287"/>
        <end position="474"/>
    </location>
</feature>
<evidence type="ECO:0000256" key="6">
    <source>
        <dbReference type="ARBA" id="ARBA00022840"/>
    </source>
</evidence>
<comment type="activity regulation">
    <text evidence="7">Activated by phosphorylation and inhibited by fructose 1,6-bisphosphate (FBP).</text>
</comment>
<dbReference type="PANTHER" id="PTHR10196:SF69">
    <property type="entry name" value="GLYCEROL KINASE"/>
    <property type="match status" value="1"/>
</dbReference>
<evidence type="ECO:0000256" key="8">
    <source>
        <dbReference type="RuleBase" id="RU003733"/>
    </source>
</evidence>
<feature type="binding site" evidence="7">
    <location>
        <position position="335"/>
    </location>
    <ligand>
        <name>ATP</name>
        <dbReference type="ChEBI" id="CHEBI:30616"/>
    </ligand>
</feature>
<feature type="binding site" evidence="7">
    <location>
        <position position="107"/>
    </location>
    <ligand>
        <name>sn-glycerol 3-phosphate</name>
        <dbReference type="ChEBI" id="CHEBI:57597"/>
    </ligand>
</feature>
<comment type="subunit">
    <text evidence="7">Homotetramer and homodimer (in equilibrium).</text>
</comment>
<feature type="binding site" evidence="7">
    <location>
        <position position="159"/>
    </location>
    <ligand>
        <name>sn-glycerol 3-phosphate</name>
        <dbReference type="ChEBI" id="CHEBI:57597"/>
    </ligand>
</feature>
<dbReference type="EMBL" id="CAKMMF010000014">
    <property type="protein sequence ID" value="CAH1208200.1"/>
    <property type="molecule type" value="Genomic_DNA"/>
</dbReference>
<comment type="pathway">
    <text evidence="7">Polyol metabolism; glycerol degradation via glycerol kinase pathway; sn-glycerol 3-phosphate from glycerol: step 1/1.</text>
</comment>
<keyword evidence="6 7" id="KW-0067">ATP-binding</keyword>
<feature type="binding site" evidence="7">
    <location>
        <position position="39"/>
    </location>
    <ligand>
        <name>sn-glycerol 3-phosphate</name>
        <dbReference type="ChEBI" id="CHEBI:57597"/>
    </ligand>
</feature>
<feature type="binding site" evidence="7">
    <location>
        <position position="41"/>
    </location>
    <ligand>
        <name>ATP</name>
        <dbReference type="ChEBI" id="CHEBI:30616"/>
    </ligand>
</feature>
<keyword evidence="7" id="KW-0597">Phosphoprotein</keyword>
<feature type="binding site" evidence="7">
    <location>
        <position position="292"/>
    </location>
    <ligand>
        <name>ADP</name>
        <dbReference type="ChEBI" id="CHEBI:456216"/>
    </ligand>
</feature>
<dbReference type="InterPro" id="IPR018483">
    <property type="entry name" value="Carb_kinase_FGGY_CS"/>
</dbReference>
<feature type="binding site" evidence="7">
    <location>
        <position position="339"/>
    </location>
    <ligand>
        <name>ATP</name>
        <dbReference type="ChEBI" id="CHEBI:30616"/>
    </ligand>
</feature>
<feature type="binding site" evidence="7">
    <location>
        <position position="107"/>
    </location>
    <ligand>
        <name>glycerol</name>
        <dbReference type="ChEBI" id="CHEBI:17754"/>
    </ligand>
</feature>
<dbReference type="PROSITE" id="PS00933">
    <property type="entry name" value="FGGY_KINASES_1"/>
    <property type="match status" value="1"/>
</dbReference>
<gene>
    <name evidence="7 11" type="primary">glpK</name>
    <name evidence="11" type="ORF">PAECIP111893_02857</name>
</gene>
<evidence type="ECO:0000256" key="1">
    <source>
        <dbReference type="ARBA" id="ARBA00009156"/>
    </source>
</evidence>
<reference evidence="11" key="1">
    <citation type="submission" date="2022-01" db="EMBL/GenBank/DDBJ databases">
        <authorList>
            <person name="Criscuolo A."/>
        </authorList>
    </citation>
    <scope>NUCLEOTIDE SEQUENCE</scope>
    <source>
        <strain evidence="11">CIP111893</strain>
    </source>
</reference>
<feature type="binding site" evidence="7">
    <location>
        <position position="335"/>
    </location>
    <ligand>
        <name>ADP</name>
        <dbReference type="ChEBI" id="CHEBI:456216"/>
    </ligand>
</feature>
<accession>A0ABM9CAA0</accession>
<evidence type="ECO:0000256" key="5">
    <source>
        <dbReference type="ARBA" id="ARBA00022798"/>
    </source>
</evidence>
<evidence type="ECO:0000259" key="10">
    <source>
        <dbReference type="Pfam" id="PF02782"/>
    </source>
</evidence>